<dbReference type="InterPro" id="IPR032675">
    <property type="entry name" value="LRR_dom_sf"/>
</dbReference>
<dbReference type="SMR" id="A2DBK2"/>
<evidence type="ECO:0008006" key="4">
    <source>
        <dbReference type="Google" id="ProtNLM"/>
    </source>
</evidence>
<dbReference type="Pfam" id="PF13516">
    <property type="entry name" value="LRR_6"/>
    <property type="match status" value="2"/>
</dbReference>
<evidence type="ECO:0000313" key="3">
    <source>
        <dbReference type="Proteomes" id="UP000001542"/>
    </source>
</evidence>
<dbReference type="VEuPathDB" id="TrichDB:TVAGG3_0381950"/>
<dbReference type="InParanoid" id="A2DBK2"/>
<protein>
    <recommendedName>
        <fullName evidence="4">Leucine Rich Repeat family protein</fullName>
    </recommendedName>
</protein>
<reference evidence="2" key="1">
    <citation type="submission" date="2006-10" db="EMBL/GenBank/DDBJ databases">
        <authorList>
            <person name="Amadeo P."/>
            <person name="Zhao Q."/>
            <person name="Wortman J."/>
            <person name="Fraser-Liggett C."/>
            <person name="Carlton J."/>
        </authorList>
    </citation>
    <scope>NUCLEOTIDE SEQUENCE</scope>
    <source>
        <strain evidence="2">G3</strain>
    </source>
</reference>
<dbReference type="SUPFAM" id="SSF52047">
    <property type="entry name" value="RNI-like"/>
    <property type="match status" value="1"/>
</dbReference>
<dbReference type="VEuPathDB" id="TrichDB:TVAG_093790"/>
<dbReference type="Gene3D" id="3.80.10.10">
    <property type="entry name" value="Ribonuclease Inhibitor"/>
    <property type="match status" value="1"/>
</dbReference>
<dbReference type="Proteomes" id="UP000001542">
    <property type="component" value="Unassembled WGS sequence"/>
</dbReference>
<dbReference type="RefSeq" id="XP_001583191.1">
    <property type="nucleotide sequence ID" value="XM_001583141.1"/>
</dbReference>
<evidence type="ECO:0000313" key="2">
    <source>
        <dbReference type="EMBL" id="EAY22205.1"/>
    </source>
</evidence>
<reference evidence="2" key="2">
    <citation type="journal article" date="2007" name="Science">
        <title>Draft genome sequence of the sexually transmitted pathogen Trichomonas vaginalis.</title>
        <authorList>
            <person name="Carlton J.M."/>
            <person name="Hirt R.P."/>
            <person name="Silva J.C."/>
            <person name="Delcher A.L."/>
            <person name="Schatz M."/>
            <person name="Zhao Q."/>
            <person name="Wortman J.R."/>
            <person name="Bidwell S.L."/>
            <person name="Alsmark U.C.M."/>
            <person name="Besteiro S."/>
            <person name="Sicheritz-Ponten T."/>
            <person name="Noel C.J."/>
            <person name="Dacks J.B."/>
            <person name="Foster P.G."/>
            <person name="Simillion C."/>
            <person name="Van de Peer Y."/>
            <person name="Miranda-Saavedra D."/>
            <person name="Barton G.J."/>
            <person name="Westrop G.D."/>
            <person name="Mueller S."/>
            <person name="Dessi D."/>
            <person name="Fiori P.L."/>
            <person name="Ren Q."/>
            <person name="Paulsen I."/>
            <person name="Zhang H."/>
            <person name="Bastida-Corcuera F.D."/>
            <person name="Simoes-Barbosa A."/>
            <person name="Brown M.T."/>
            <person name="Hayes R.D."/>
            <person name="Mukherjee M."/>
            <person name="Okumura C.Y."/>
            <person name="Schneider R."/>
            <person name="Smith A.J."/>
            <person name="Vanacova S."/>
            <person name="Villalvazo M."/>
            <person name="Haas B.J."/>
            <person name="Pertea M."/>
            <person name="Feldblyum T.V."/>
            <person name="Utterback T.R."/>
            <person name="Shu C.L."/>
            <person name="Osoegawa K."/>
            <person name="de Jong P.J."/>
            <person name="Hrdy I."/>
            <person name="Horvathova L."/>
            <person name="Zubacova Z."/>
            <person name="Dolezal P."/>
            <person name="Malik S.B."/>
            <person name="Logsdon J.M. Jr."/>
            <person name="Henze K."/>
            <person name="Gupta A."/>
            <person name="Wang C.C."/>
            <person name="Dunne R.L."/>
            <person name="Upcroft J.A."/>
            <person name="Upcroft P."/>
            <person name="White O."/>
            <person name="Salzberg S.L."/>
            <person name="Tang P."/>
            <person name="Chiu C.-H."/>
            <person name="Lee Y.-S."/>
            <person name="Embley T.M."/>
            <person name="Coombs G.H."/>
            <person name="Mottram J.C."/>
            <person name="Tachezy J."/>
            <person name="Fraser-Liggett C.M."/>
            <person name="Johnson P.J."/>
        </authorList>
    </citation>
    <scope>NUCLEOTIDE SEQUENCE [LARGE SCALE GENOMIC DNA]</scope>
    <source>
        <strain evidence="2">G3</strain>
    </source>
</reference>
<dbReference type="KEGG" id="tva:5467759"/>
<name>A2DBK2_TRIV3</name>
<evidence type="ECO:0000256" key="1">
    <source>
        <dbReference type="SAM" id="Coils"/>
    </source>
</evidence>
<accession>A2DBK2</accession>
<dbReference type="AlphaFoldDB" id="A2DBK2"/>
<feature type="coiled-coil region" evidence="1">
    <location>
        <begin position="210"/>
        <end position="244"/>
    </location>
</feature>
<dbReference type="InterPro" id="IPR001611">
    <property type="entry name" value="Leu-rich_rpt"/>
</dbReference>
<organism evidence="2 3">
    <name type="scientific">Trichomonas vaginalis (strain ATCC PRA-98 / G3)</name>
    <dbReference type="NCBI Taxonomy" id="412133"/>
    <lineage>
        <taxon>Eukaryota</taxon>
        <taxon>Metamonada</taxon>
        <taxon>Parabasalia</taxon>
        <taxon>Trichomonadida</taxon>
        <taxon>Trichomonadidae</taxon>
        <taxon>Trichomonas</taxon>
    </lineage>
</organism>
<proteinExistence type="predicted"/>
<keyword evidence="1" id="KW-0175">Coiled coil</keyword>
<dbReference type="EMBL" id="DS113185">
    <property type="protein sequence ID" value="EAY22205.1"/>
    <property type="molecule type" value="Genomic_DNA"/>
</dbReference>
<gene>
    <name evidence="2" type="ORF">TVAG_093790</name>
</gene>
<sequence length="280" mass="31490">MLSIEELKSIGGGEKNAFSFDLSSINSESLPALFAAIEKHGPYLIVSLNFNCDLVSDIDYHNGDPESISRSIAVSTPNFAHLVALCVVSLLKKSKIIETLHLANIEFEESDILQIFKHIIPSKIHKFILHQVPLSPNAVSKIFKVITKHDIRSLTLRHCEITDESVPKIISCIKANRVQFGKNLRKLDISDNDLSDDSLDQIGTILQTPISKIREEADDHSQEIERLRNENEDLKVQIERLLLMQSEIENHNALFVIGEGAPQLIERMKSIGQRVQQLSQ</sequence>
<keyword evidence="3" id="KW-1185">Reference proteome</keyword>